<accession>A0A443YYZ6</accession>
<keyword evidence="4" id="KW-0812">Transmembrane</keyword>
<sequence length="477" mass="52722">MKINKITQAITALALAGMALPAMAQAQDGWYIGAGGGLAHTQIDRFEITADLNNAGYQVTDLQEDERDFGYKLFAGYQFTKNFSFEGSYYDLGEFSYQATTVPTGMKTGELDFTGWSLDLIGMLPMTERSSLYARVGAHNSTSSVEFVGTGAVNVITPSFRKTSMDHKLGLGYQYQVSDHFAMRLEVERYSMDDAVGNRGDIDFLSLSLLYRFGAPSHSAAAPPRDRTAPVQAAAPTEQYCSALEIQFEIANNDIERVNREHMLVLATFLEKYPDTKAVIEGHTDNVGNEADNMRLSEQRAQGAVDYLVREHGISRSRLSAVGYGESRPIATNTTDAGMQANRRINAVIGCATDIEGLQPLPARITLAMELEFDTNESTIDPKYRDQLEAVAKYLQTNPELTATLEGHTDNASPDIAQQVSRARAQSVADYLVREFKVDRSRLSVEGFGGTRRETYNVTASERQENRRVNIIIGYPE</sequence>
<evidence type="ECO:0000256" key="7">
    <source>
        <dbReference type="ARBA" id="ARBA00023114"/>
    </source>
</evidence>
<evidence type="ECO:0000256" key="2">
    <source>
        <dbReference type="ARBA" id="ARBA00022448"/>
    </source>
</evidence>
<evidence type="ECO:0000256" key="8">
    <source>
        <dbReference type="ARBA" id="ARBA00023136"/>
    </source>
</evidence>
<dbReference type="AlphaFoldDB" id="A0A443YYZ6"/>
<feature type="signal peptide" evidence="11">
    <location>
        <begin position="1"/>
        <end position="24"/>
    </location>
</feature>
<keyword evidence="3" id="KW-1134">Transmembrane beta strand</keyword>
<comment type="subcellular location">
    <subcellularLocation>
        <location evidence="1">Cell outer membrane</location>
        <topology evidence="1">Multi-pass membrane protein</topology>
    </subcellularLocation>
</comment>
<evidence type="ECO:0000256" key="10">
    <source>
        <dbReference type="PROSITE-ProRule" id="PRU00473"/>
    </source>
</evidence>
<dbReference type="Gene3D" id="3.30.1330.60">
    <property type="entry name" value="OmpA-like domain"/>
    <property type="match status" value="2"/>
</dbReference>
<organism evidence="13 14">
    <name type="scientific">Pseudidiomarina gelatinasegens</name>
    <dbReference type="NCBI Taxonomy" id="2487740"/>
    <lineage>
        <taxon>Bacteria</taxon>
        <taxon>Pseudomonadati</taxon>
        <taxon>Pseudomonadota</taxon>
        <taxon>Gammaproteobacteria</taxon>
        <taxon>Alteromonadales</taxon>
        <taxon>Idiomarinaceae</taxon>
        <taxon>Pseudidiomarina</taxon>
    </lineage>
</organism>
<keyword evidence="14" id="KW-1185">Reference proteome</keyword>
<dbReference type="PRINTS" id="PR01021">
    <property type="entry name" value="OMPADOMAIN"/>
</dbReference>
<dbReference type="PANTHER" id="PTHR30329:SF21">
    <property type="entry name" value="LIPOPROTEIN YIAD-RELATED"/>
    <property type="match status" value="1"/>
</dbReference>
<dbReference type="GO" id="GO:0006811">
    <property type="term" value="P:monoatomic ion transport"/>
    <property type="evidence" value="ECO:0007669"/>
    <property type="project" value="UniProtKB-KW"/>
</dbReference>
<gene>
    <name evidence="13" type="ORF">EGC76_09315</name>
</gene>
<dbReference type="EMBL" id="RSFE01000006">
    <property type="protein sequence ID" value="RWU09383.1"/>
    <property type="molecule type" value="Genomic_DNA"/>
</dbReference>
<dbReference type="InterPro" id="IPR006664">
    <property type="entry name" value="OMP_bac"/>
</dbReference>
<dbReference type="GO" id="GO:0015288">
    <property type="term" value="F:porin activity"/>
    <property type="evidence" value="ECO:0007669"/>
    <property type="project" value="UniProtKB-KW"/>
</dbReference>
<feature type="domain" description="OmpA-like" evidence="12">
    <location>
        <begin position="235"/>
        <end position="353"/>
    </location>
</feature>
<keyword evidence="5 11" id="KW-0732">Signal</keyword>
<evidence type="ECO:0000259" key="12">
    <source>
        <dbReference type="PROSITE" id="PS51123"/>
    </source>
</evidence>
<dbReference type="CDD" id="cd07185">
    <property type="entry name" value="OmpA_C-like"/>
    <property type="match status" value="2"/>
</dbReference>
<dbReference type="SUPFAM" id="SSF56925">
    <property type="entry name" value="OMPA-like"/>
    <property type="match status" value="1"/>
</dbReference>
<dbReference type="PANTHER" id="PTHR30329">
    <property type="entry name" value="STATOR ELEMENT OF FLAGELLAR MOTOR COMPLEX"/>
    <property type="match status" value="1"/>
</dbReference>
<dbReference type="InterPro" id="IPR027385">
    <property type="entry name" value="Beta-barrel_OMP"/>
</dbReference>
<evidence type="ECO:0000256" key="11">
    <source>
        <dbReference type="SAM" id="SignalP"/>
    </source>
</evidence>
<evidence type="ECO:0000256" key="3">
    <source>
        <dbReference type="ARBA" id="ARBA00022452"/>
    </source>
</evidence>
<keyword evidence="6" id="KW-0406">Ion transport</keyword>
<dbReference type="OrthoDB" id="9805832at2"/>
<dbReference type="Pfam" id="PF13505">
    <property type="entry name" value="OMP_b-brl"/>
    <property type="match status" value="1"/>
</dbReference>
<dbReference type="Proteomes" id="UP000288789">
    <property type="component" value="Unassembled WGS sequence"/>
</dbReference>
<dbReference type="InterPro" id="IPR006665">
    <property type="entry name" value="OmpA-like"/>
</dbReference>
<protein>
    <submittedName>
        <fullName evidence="13">OmpA family protein</fullName>
    </submittedName>
</protein>
<dbReference type="GO" id="GO:0046930">
    <property type="term" value="C:pore complex"/>
    <property type="evidence" value="ECO:0007669"/>
    <property type="project" value="UniProtKB-KW"/>
</dbReference>
<feature type="chain" id="PRO_5019529961" evidence="11">
    <location>
        <begin position="25"/>
        <end position="477"/>
    </location>
</feature>
<name>A0A443YYZ6_9GAMM</name>
<reference evidence="13 14" key="1">
    <citation type="submission" date="2018-12" db="EMBL/GenBank/DDBJ databases">
        <authorList>
            <person name="Li A."/>
            <person name="Zhang M."/>
            <person name="Zhu H."/>
        </authorList>
    </citation>
    <scope>NUCLEOTIDE SEQUENCE [LARGE SCALE GENOMIC DNA]</scope>
    <source>
        <strain evidence="13 14">R04H25</strain>
    </source>
</reference>
<dbReference type="RefSeq" id="WP_128352721.1">
    <property type="nucleotide sequence ID" value="NZ_RSFE01000006.1"/>
</dbReference>
<evidence type="ECO:0000256" key="5">
    <source>
        <dbReference type="ARBA" id="ARBA00022729"/>
    </source>
</evidence>
<keyword evidence="9" id="KW-0998">Cell outer membrane</keyword>
<evidence type="ECO:0000313" key="13">
    <source>
        <dbReference type="EMBL" id="RWU09383.1"/>
    </source>
</evidence>
<dbReference type="InterPro" id="IPR036737">
    <property type="entry name" value="OmpA-like_sf"/>
</dbReference>
<keyword evidence="2" id="KW-0813">Transport</keyword>
<dbReference type="InterPro" id="IPR011250">
    <property type="entry name" value="OMP/PagP_B-barrel"/>
</dbReference>
<dbReference type="InterPro" id="IPR006690">
    <property type="entry name" value="OMPA-like_CS"/>
</dbReference>
<dbReference type="PROSITE" id="PS51123">
    <property type="entry name" value="OMPA_2"/>
    <property type="match status" value="2"/>
</dbReference>
<proteinExistence type="predicted"/>
<dbReference type="GO" id="GO:0009279">
    <property type="term" value="C:cell outer membrane"/>
    <property type="evidence" value="ECO:0007669"/>
    <property type="project" value="UniProtKB-SubCell"/>
</dbReference>
<keyword evidence="8 10" id="KW-0472">Membrane</keyword>
<comment type="caution">
    <text evidence="13">The sequence shown here is derived from an EMBL/GenBank/DDBJ whole genome shotgun (WGS) entry which is preliminary data.</text>
</comment>
<dbReference type="PROSITE" id="PS01068">
    <property type="entry name" value="OMPA_1"/>
    <property type="match status" value="1"/>
</dbReference>
<dbReference type="InterPro" id="IPR050330">
    <property type="entry name" value="Bact_OuterMem_StrucFunc"/>
</dbReference>
<dbReference type="SUPFAM" id="SSF103088">
    <property type="entry name" value="OmpA-like"/>
    <property type="match status" value="2"/>
</dbReference>
<evidence type="ECO:0000256" key="9">
    <source>
        <dbReference type="ARBA" id="ARBA00023237"/>
    </source>
</evidence>
<feature type="domain" description="OmpA-like" evidence="12">
    <location>
        <begin position="356"/>
        <end position="477"/>
    </location>
</feature>
<evidence type="ECO:0000313" key="14">
    <source>
        <dbReference type="Proteomes" id="UP000288789"/>
    </source>
</evidence>
<evidence type="ECO:0000256" key="4">
    <source>
        <dbReference type="ARBA" id="ARBA00022692"/>
    </source>
</evidence>
<dbReference type="Pfam" id="PF00691">
    <property type="entry name" value="OmpA"/>
    <property type="match status" value="2"/>
</dbReference>
<evidence type="ECO:0000256" key="6">
    <source>
        <dbReference type="ARBA" id="ARBA00023065"/>
    </source>
</evidence>
<dbReference type="Gene3D" id="2.40.160.20">
    <property type="match status" value="1"/>
</dbReference>
<keyword evidence="7" id="KW-0626">Porin</keyword>
<evidence type="ECO:0000256" key="1">
    <source>
        <dbReference type="ARBA" id="ARBA00004571"/>
    </source>
</evidence>